<dbReference type="InterPro" id="IPR000792">
    <property type="entry name" value="Tscrpt_reg_LuxR_C"/>
</dbReference>
<proteinExistence type="predicted"/>
<evidence type="ECO:0000259" key="4">
    <source>
        <dbReference type="PROSITE" id="PS50043"/>
    </source>
</evidence>
<dbReference type="GO" id="GO:0006355">
    <property type="term" value="P:regulation of DNA-templated transcription"/>
    <property type="evidence" value="ECO:0007669"/>
    <property type="project" value="InterPro"/>
</dbReference>
<sequence>MWAQHRLVEPIRVLIIDDQQLFAEALAVWLARQPGFEVVGAVHTVAAAQSLLAAAHVDVQLVDLDLGGESGIALLDHARDRYPLLRSVILSASRSPEAVATAVRHGAVSWLSKTAAGDTLLQVLRGVLRDEAWIPPDLLAGLLHTLAEPASSPVLDRLTGRERQVLQCLVDGLTRAQIAETLIMSPNTVRTHTQNLLAKLPAHSALEAVSVALRCGMRPDEHAVGQPSAE</sequence>
<dbReference type="PANTHER" id="PTHR43214">
    <property type="entry name" value="TWO-COMPONENT RESPONSE REGULATOR"/>
    <property type="match status" value="1"/>
</dbReference>
<organism evidence="6 7">
    <name type="scientific">Actinocatenispora sera</name>
    <dbReference type="NCBI Taxonomy" id="390989"/>
    <lineage>
        <taxon>Bacteria</taxon>
        <taxon>Bacillati</taxon>
        <taxon>Actinomycetota</taxon>
        <taxon>Actinomycetes</taxon>
        <taxon>Micromonosporales</taxon>
        <taxon>Micromonosporaceae</taxon>
        <taxon>Actinocatenispora</taxon>
    </lineage>
</organism>
<dbReference type="PROSITE" id="PS50110">
    <property type="entry name" value="RESPONSE_REGULATORY"/>
    <property type="match status" value="1"/>
</dbReference>
<evidence type="ECO:0008006" key="8">
    <source>
        <dbReference type="Google" id="ProtNLM"/>
    </source>
</evidence>
<gene>
    <name evidence="6" type="ORF">Asera_56620</name>
</gene>
<feature type="domain" description="Response regulatory" evidence="5">
    <location>
        <begin position="12"/>
        <end position="128"/>
    </location>
</feature>
<dbReference type="PRINTS" id="PR00038">
    <property type="entry name" value="HTHLUXR"/>
</dbReference>
<dbReference type="SMART" id="SM00421">
    <property type="entry name" value="HTH_LUXR"/>
    <property type="match status" value="1"/>
</dbReference>
<dbReference type="SUPFAM" id="SSF46894">
    <property type="entry name" value="C-terminal effector domain of the bipartite response regulators"/>
    <property type="match status" value="1"/>
</dbReference>
<evidence type="ECO:0000256" key="2">
    <source>
        <dbReference type="ARBA" id="ARBA00023125"/>
    </source>
</evidence>
<evidence type="ECO:0000256" key="3">
    <source>
        <dbReference type="PROSITE-ProRule" id="PRU00169"/>
    </source>
</evidence>
<dbReference type="EMBL" id="AP023354">
    <property type="protein sequence ID" value="BCJ31554.1"/>
    <property type="molecule type" value="Genomic_DNA"/>
</dbReference>
<dbReference type="InterPro" id="IPR001789">
    <property type="entry name" value="Sig_transdc_resp-reg_receiver"/>
</dbReference>
<dbReference type="PROSITE" id="PS50043">
    <property type="entry name" value="HTH_LUXR_2"/>
    <property type="match status" value="1"/>
</dbReference>
<evidence type="ECO:0000259" key="5">
    <source>
        <dbReference type="PROSITE" id="PS50110"/>
    </source>
</evidence>
<dbReference type="InterPro" id="IPR011006">
    <property type="entry name" value="CheY-like_superfamily"/>
</dbReference>
<dbReference type="AlphaFoldDB" id="A0A810L7P8"/>
<dbReference type="CDD" id="cd06170">
    <property type="entry name" value="LuxR_C_like"/>
    <property type="match status" value="1"/>
</dbReference>
<dbReference type="InterPro" id="IPR016032">
    <property type="entry name" value="Sig_transdc_resp-reg_C-effctor"/>
</dbReference>
<reference evidence="6" key="1">
    <citation type="submission" date="2020-08" db="EMBL/GenBank/DDBJ databases">
        <title>Whole genome shotgun sequence of Actinocatenispora sera NBRC 101916.</title>
        <authorList>
            <person name="Komaki H."/>
            <person name="Tamura T."/>
        </authorList>
    </citation>
    <scope>NUCLEOTIDE SEQUENCE</scope>
    <source>
        <strain evidence="6">NBRC 101916</strain>
    </source>
</reference>
<dbReference type="InterPro" id="IPR039420">
    <property type="entry name" value="WalR-like"/>
</dbReference>
<dbReference type="CDD" id="cd17535">
    <property type="entry name" value="REC_NarL-like"/>
    <property type="match status" value="1"/>
</dbReference>
<dbReference type="Proteomes" id="UP000680750">
    <property type="component" value="Chromosome"/>
</dbReference>
<evidence type="ECO:0000256" key="1">
    <source>
        <dbReference type="ARBA" id="ARBA00022553"/>
    </source>
</evidence>
<accession>A0A810L7P8</accession>
<keyword evidence="1 3" id="KW-0597">Phosphoprotein</keyword>
<dbReference type="InterPro" id="IPR058245">
    <property type="entry name" value="NreC/VraR/RcsB-like_REC"/>
</dbReference>
<feature type="domain" description="HTH luxR-type" evidence="4">
    <location>
        <begin position="151"/>
        <end position="216"/>
    </location>
</feature>
<name>A0A810L7P8_9ACTN</name>
<protein>
    <recommendedName>
        <fullName evidence="8">LuxR family two component transcriptional regulator</fullName>
    </recommendedName>
</protein>
<keyword evidence="7" id="KW-1185">Reference proteome</keyword>
<feature type="modified residue" description="4-aspartylphosphate" evidence="3">
    <location>
        <position position="63"/>
    </location>
</feature>
<keyword evidence="2" id="KW-0238">DNA-binding</keyword>
<dbReference type="Pfam" id="PF00072">
    <property type="entry name" value="Response_reg"/>
    <property type="match status" value="1"/>
</dbReference>
<dbReference type="GO" id="GO:0000160">
    <property type="term" value="P:phosphorelay signal transduction system"/>
    <property type="evidence" value="ECO:0007669"/>
    <property type="project" value="InterPro"/>
</dbReference>
<evidence type="ECO:0000313" key="6">
    <source>
        <dbReference type="EMBL" id="BCJ31554.1"/>
    </source>
</evidence>
<dbReference type="SUPFAM" id="SSF52172">
    <property type="entry name" value="CheY-like"/>
    <property type="match status" value="1"/>
</dbReference>
<dbReference type="KEGG" id="aser:Asera_56620"/>
<dbReference type="Gene3D" id="3.40.50.2300">
    <property type="match status" value="1"/>
</dbReference>
<dbReference type="SMART" id="SM00448">
    <property type="entry name" value="REC"/>
    <property type="match status" value="1"/>
</dbReference>
<evidence type="ECO:0000313" key="7">
    <source>
        <dbReference type="Proteomes" id="UP000680750"/>
    </source>
</evidence>
<dbReference type="Pfam" id="PF00196">
    <property type="entry name" value="GerE"/>
    <property type="match status" value="1"/>
</dbReference>
<dbReference type="GO" id="GO:0003677">
    <property type="term" value="F:DNA binding"/>
    <property type="evidence" value="ECO:0007669"/>
    <property type="project" value="UniProtKB-KW"/>
</dbReference>